<feature type="compositionally biased region" description="Low complexity" evidence="2">
    <location>
        <begin position="97"/>
        <end position="111"/>
    </location>
</feature>
<keyword evidence="1" id="KW-0808">Transferase</keyword>
<protein>
    <submittedName>
        <fullName evidence="4">ATP-binding protein</fullName>
    </submittedName>
</protein>
<gene>
    <name evidence="4" type="ORF">OG863_28295</name>
</gene>
<evidence type="ECO:0000256" key="1">
    <source>
        <dbReference type="ARBA" id="ARBA00022527"/>
    </source>
</evidence>
<keyword evidence="4" id="KW-0547">Nucleotide-binding</keyword>
<evidence type="ECO:0000259" key="3">
    <source>
        <dbReference type="Pfam" id="PF13581"/>
    </source>
</evidence>
<dbReference type="CDD" id="cd16936">
    <property type="entry name" value="HATPase_RsbW-like"/>
    <property type="match status" value="1"/>
</dbReference>
<dbReference type="RefSeq" id="WP_326621169.1">
    <property type="nucleotide sequence ID" value="NZ_CP109106.1"/>
</dbReference>
<reference evidence="4 5" key="1">
    <citation type="submission" date="2022-10" db="EMBL/GenBank/DDBJ databases">
        <title>The complete genomes of actinobacterial strains from the NBC collection.</title>
        <authorList>
            <person name="Joergensen T.S."/>
            <person name="Alvarez Arevalo M."/>
            <person name="Sterndorff E.B."/>
            <person name="Faurdal D."/>
            <person name="Vuksanovic O."/>
            <person name="Mourched A.-S."/>
            <person name="Charusanti P."/>
            <person name="Shaw S."/>
            <person name="Blin K."/>
            <person name="Weber T."/>
        </authorList>
    </citation>
    <scope>NUCLEOTIDE SEQUENCE [LARGE SCALE GENOMIC DNA]</scope>
    <source>
        <strain evidence="4 5">NBC 01774</strain>
    </source>
</reference>
<feature type="region of interest" description="Disordered" evidence="2">
    <location>
        <begin position="96"/>
        <end position="120"/>
    </location>
</feature>
<keyword evidence="1" id="KW-0723">Serine/threonine-protein kinase</keyword>
<sequence>MNATAPSEFTGSHAMPYRDTDFLCPLPHIPEAVGFVRRRAQTVLTGWNLPPATIEDAVLVISELVTNAVSHALPPAVLQLSRTGAEGPRALRIEVTDAGPAAGARRPADGGQPEEHGRGSGIVTALSVRHGIRAHRGWITRWADLPAV</sequence>
<dbReference type="PANTHER" id="PTHR35526">
    <property type="entry name" value="ANTI-SIGMA-F FACTOR RSBW-RELATED"/>
    <property type="match status" value="1"/>
</dbReference>
<dbReference type="PANTHER" id="PTHR35526:SF3">
    <property type="entry name" value="ANTI-SIGMA-F FACTOR RSBW"/>
    <property type="match status" value="1"/>
</dbReference>
<feature type="domain" description="Histidine kinase/HSP90-like ATPase" evidence="3">
    <location>
        <begin position="30"/>
        <end position="132"/>
    </location>
</feature>
<accession>A0ABZ1FN10</accession>
<keyword evidence="5" id="KW-1185">Reference proteome</keyword>
<keyword evidence="4" id="KW-0067">ATP-binding</keyword>
<dbReference type="InterPro" id="IPR050267">
    <property type="entry name" value="Anti-sigma-factor_SerPK"/>
</dbReference>
<dbReference type="InterPro" id="IPR003594">
    <property type="entry name" value="HATPase_dom"/>
</dbReference>
<dbReference type="Proteomes" id="UP001344251">
    <property type="component" value="Chromosome"/>
</dbReference>
<dbReference type="Gene3D" id="3.30.565.10">
    <property type="entry name" value="Histidine kinase-like ATPase, C-terminal domain"/>
    <property type="match status" value="1"/>
</dbReference>
<dbReference type="GO" id="GO:0005524">
    <property type="term" value="F:ATP binding"/>
    <property type="evidence" value="ECO:0007669"/>
    <property type="project" value="UniProtKB-KW"/>
</dbReference>
<evidence type="ECO:0000313" key="5">
    <source>
        <dbReference type="Proteomes" id="UP001344251"/>
    </source>
</evidence>
<organism evidence="4 5">
    <name type="scientific">Streptomyces decoyicus</name>
    <dbReference type="NCBI Taxonomy" id="249567"/>
    <lineage>
        <taxon>Bacteria</taxon>
        <taxon>Bacillati</taxon>
        <taxon>Actinomycetota</taxon>
        <taxon>Actinomycetes</taxon>
        <taxon>Kitasatosporales</taxon>
        <taxon>Streptomycetaceae</taxon>
        <taxon>Streptomyces</taxon>
    </lineage>
</organism>
<name>A0ABZ1FN10_9ACTN</name>
<proteinExistence type="predicted"/>
<dbReference type="Pfam" id="PF13581">
    <property type="entry name" value="HATPase_c_2"/>
    <property type="match status" value="1"/>
</dbReference>
<dbReference type="EMBL" id="CP109106">
    <property type="protein sequence ID" value="WSB71531.1"/>
    <property type="molecule type" value="Genomic_DNA"/>
</dbReference>
<evidence type="ECO:0000313" key="4">
    <source>
        <dbReference type="EMBL" id="WSB71531.1"/>
    </source>
</evidence>
<keyword evidence="1" id="KW-0418">Kinase</keyword>
<dbReference type="SUPFAM" id="SSF55874">
    <property type="entry name" value="ATPase domain of HSP90 chaperone/DNA topoisomerase II/histidine kinase"/>
    <property type="match status" value="1"/>
</dbReference>
<dbReference type="InterPro" id="IPR036890">
    <property type="entry name" value="HATPase_C_sf"/>
</dbReference>
<evidence type="ECO:0000256" key="2">
    <source>
        <dbReference type="SAM" id="MobiDB-lite"/>
    </source>
</evidence>